<feature type="transmembrane region" description="Helical" evidence="8">
    <location>
        <begin position="91"/>
        <end position="109"/>
    </location>
</feature>
<reference evidence="10" key="1">
    <citation type="submission" date="2021-02" db="EMBL/GenBank/DDBJ databases">
        <authorList>
            <person name="Nowell W R."/>
        </authorList>
    </citation>
    <scope>NUCLEOTIDE SEQUENCE</scope>
</reference>
<evidence type="ECO:0000256" key="6">
    <source>
        <dbReference type="ARBA" id="ARBA00023170"/>
    </source>
</evidence>
<evidence type="ECO:0000256" key="8">
    <source>
        <dbReference type="SAM" id="Phobius"/>
    </source>
</evidence>
<dbReference type="PANTHER" id="PTHR24243">
    <property type="entry name" value="G-PROTEIN COUPLED RECEPTOR"/>
    <property type="match status" value="1"/>
</dbReference>
<feature type="transmembrane region" description="Helical" evidence="8">
    <location>
        <begin position="164"/>
        <end position="193"/>
    </location>
</feature>
<dbReference type="AlphaFoldDB" id="A0A815AUQ6"/>
<evidence type="ECO:0000313" key="12">
    <source>
        <dbReference type="Proteomes" id="UP000663854"/>
    </source>
</evidence>
<feature type="transmembrane region" description="Helical" evidence="8">
    <location>
        <begin position="129"/>
        <end position="152"/>
    </location>
</feature>
<dbReference type="Gene3D" id="1.20.1070.10">
    <property type="entry name" value="Rhodopsin 7-helix transmembrane proteins"/>
    <property type="match status" value="1"/>
</dbReference>
<evidence type="ECO:0000259" key="9">
    <source>
        <dbReference type="PROSITE" id="PS50262"/>
    </source>
</evidence>
<keyword evidence="13" id="KW-1185">Reference proteome</keyword>
<evidence type="ECO:0000313" key="11">
    <source>
        <dbReference type="EMBL" id="CAF1539416.1"/>
    </source>
</evidence>
<dbReference type="InterPro" id="IPR017452">
    <property type="entry name" value="GPCR_Rhodpsn_7TM"/>
</dbReference>
<dbReference type="Proteomes" id="UP000663870">
    <property type="component" value="Unassembled WGS sequence"/>
</dbReference>
<evidence type="ECO:0000256" key="3">
    <source>
        <dbReference type="ARBA" id="ARBA00022989"/>
    </source>
</evidence>
<keyword evidence="5 8" id="KW-0472">Membrane</keyword>
<dbReference type="GO" id="GO:0004930">
    <property type="term" value="F:G protein-coupled receptor activity"/>
    <property type="evidence" value="ECO:0007669"/>
    <property type="project" value="UniProtKB-KW"/>
</dbReference>
<dbReference type="GO" id="GO:0005886">
    <property type="term" value="C:plasma membrane"/>
    <property type="evidence" value="ECO:0007669"/>
    <property type="project" value="TreeGrafter"/>
</dbReference>
<gene>
    <name evidence="11" type="ORF">JXQ802_LOCUS42836</name>
    <name evidence="10" type="ORF">PYM288_LOCUS27788</name>
</gene>
<dbReference type="Proteomes" id="UP000663854">
    <property type="component" value="Unassembled WGS sequence"/>
</dbReference>
<accession>A0A815AUQ6</accession>
<organism evidence="10 12">
    <name type="scientific">Rotaria sordida</name>
    <dbReference type="NCBI Taxonomy" id="392033"/>
    <lineage>
        <taxon>Eukaryota</taxon>
        <taxon>Metazoa</taxon>
        <taxon>Spiralia</taxon>
        <taxon>Gnathifera</taxon>
        <taxon>Rotifera</taxon>
        <taxon>Eurotatoria</taxon>
        <taxon>Bdelloidea</taxon>
        <taxon>Philodinida</taxon>
        <taxon>Philodinidae</taxon>
        <taxon>Rotaria</taxon>
    </lineage>
</organism>
<keyword evidence="6" id="KW-0675">Receptor</keyword>
<name>A0A815AUQ6_9BILA</name>
<sequence length="308" mass="35164">MSVSTIVNIQKNLGRYGLSTLIVLGNVGNILTILIFIRTLIKKSNSCTCYLLAASITNLILINTSLISTVYGVDHVDPQHTSIVVCKLRWYGGQILLMLSRSFMIAACIDRWALTSPHVKIRSFCRPKIACNVILCLMLIWPIIPVHMAIFINNYSGHCGAPSYYAFAFSIYLFIFIGFLPPCLMIFFGVLAWHNLRQIRSRIAPRRNLTQTRFHKADRDLMRMLAGEVLVYVVTTVVYPANVLYGFITTPITQQKSEMRLAIESLVGYIVSPLLNYIYCVAPFYVYMICSIRFRSDFIRLIRRQPIR</sequence>
<evidence type="ECO:0000256" key="5">
    <source>
        <dbReference type="ARBA" id="ARBA00023136"/>
    </source>
</evidence>
<feature type="transmembrane region" description="Helical" evidence="8">
    <location>
        <begin position="16"/>
        <end position="37"/>
    </location>
</feature>
<dbReference type="EMBL" id="CAJNOL010002961">
    <property type="protein sequence ID" value="CAF1539416.1"/>
    <property type="molecule type" value="Genomic_DNA"/>
</dbReference>
<dbReference type="SUPFAM" id="SSF81321">
    <property type="entry name" value="Family A G protein-coupled receptor-like"/>
    <property type="match status" value="1"/>
</dbReference>
<proteinExistence type="predicted"/>
<keyword evidence="4" id="KW-0297">G-protein coupled receptor</keyword>
<keyword evidence="2 8" id="KW-0812">Transmembrane</keyword>
<keyword evidence="3 8" id="KW-1133">Transmembrane helix</keyword>
<evidence type="ECO:0000256" key="1">
    <source>
        <dbReference type="ARBA" id="ARBA00004141"/>
    </source>
</evidence>
<feature type="domain" description="G-protein coupled receptors family 1 profile" evidence="9">
    <location>
        <begin position="28"/>
        <end position="287"/>
    </location>
</feature>
<evidence type="ECO:0000313" key="13">
    <source>
        <dbReference type="Proteomes" id="UP000663870"/>
    </source>
</evidence>
<evidence type="ECO:0000256" key="4">
    <source>
        <dbReference type="ARBA" id="ARBA00023040"/>
    </source>
</evidence>
<dbReference type="EMBL" id="CAJNOH010001897">
    <property type="protein sequence ID" value="CAF1259203.1"/>
    <property type="molecule type" value="Genomic_DNA"/>
</dbReference>
<evidence type="ECO:0000256" key="7">
    <source>
        <dbReference type="ARBA" id="ARBA00023224"/>
    </source>
</evidence>
<dbReference type="PANTHER" id="PTHR24243:SF233">
    <property type="entry name" value="THYROTROPIN-RELEASING HORMONE RECEPTOR"/>
    <property type="match status" value="1"/>
</dbReference>
<evidence type="ECO:0000313" key="10">
    <source>
        <dbReference type="EMBL" id="CAF1259203.1"/>
    </source>
</evidence>
<keyword evidence="7" id="KW-0807">Transducer</keyword>
<feature type="transmembrane region" description="Helical" evidence="8">
    <location>
        <begin position="229"/>
        <end position="248"/>
    </location>
</feature>
<feature type="transmembrane region" description="Helical" evidence="8">
    <location>
        <begin position="49"/>
        <end position="71"/>
    </location>
</feature>
<evidence type="ECO:0000256" key="2">
    <source>
        <dbReference type="ARBA" id="ARBA00022692"/>
    </source>
</evidence>
<protein>
    <recommendedName>
        <fullName evidence="9">G-protein coupled receptors family 1 profile domain-containing protein</fullName>
    </recommendedName>
</protein>
<comment type="subcellular location">
    <subcellularLocation>
        <location evidence="1">Membrane</location>
        <topology evidence="1">Multi-pass membrane protein</topology>
    </subcellularLocation>
</comment>
<feature type="transmembrane region" description="Helical" evidence="8">
    <location>
        <begin position="268"/>
        <end position="290"/>
    </location>
</feature>
<dbReference type="PROSITE" id="PS50262">
    <property type="entry name" value="G_PROTEIN_RECEP_F1_2"/>
    <property type="match status" value="1"/>
</dbReference>
<dbReference type="CDD" id="cd00637">
    <property type="entry name" value="7tm_classA_rhodopsin-like"/>
    <property type="match status" value="1"/>
</dbReference>
<comment type="caution">
    <text evidence="10">The sequence shown here is derived from an EMBL/GenBank/DDBJ whole genome shotgun (WGS) entry which is preliminary data.</text>
</comment>